<proteinExistence type="predicted"/>
<keyword evidence="2" id="KW-1185">Reference proteome</keyword>
<protein>
    <submittedName>
        <fullName evidence="1">Uncharacterized protein</fullName>
    </submittedName>
</protein>
<organism evidence="1 2">
    <name type="scientific">Solanum verrucosum</name>
    <dbReference type="NCBI Taxonomy" id="315347"/>
    <lineage>
        <taxon>Eukaryota</taxon>
        <taxon>Viridiplantae</taxon>
        <taxon>Streptophyta</taxon>
        <taxon>Embryophyta</taxon>
        <taxon>Tracheophyta</taxon>
        <taxon>Spermatophyta</taxon>
        <taxon>Magnoliopsida</taxon>
        <taxon>eudicotyledons</taxon>
        <taxon>Gunneridae</taxon>
        <taxon>Pentapetalae</taxon>
        <taxon>asterids</taxon>
        <taxon>lamiids</taxon>
        <taxon>Solanales</taxon>
        <taxon>Solanaceae</taxon>
        <taxon>Solanoideae</taxon>
        <taxon>Solaneae</taxon>
        <taxon>Solanum</taxon>
    </lineage>
</organism>
<dbReference type="EMBL" id="CP133612">
    <property type="protein sequence ID" value="WMV08408.1"/>
    <property type="molecule type" value="Genomic_DNA"/>
</dbReference>
<gene>
    <name evidence="1" type="ORF">MTR67_001793</name>
</gene>
<evidence type="ECO:0000313" key="1">
    <source>
        <dbReference type="EMBL" id="WMV08408.1"/>
    </source>
</evidence>
<feature type="non-terminal residue" evidence="1">
    <location>
        <position position="84"/>
    </location>
</feature>
<dbReference type="Proteomes" id="UP001234989">
    <property type="component" value="Chromosome 1"/>
</dbReference>
<dbReference type="AlphaFoldDB" id="A0AAF0T8R7"/>
<name>A0AAF0T8R7_SOLVR</name>
<evidence type="ECO:0000313" key="2">
    <source>
        <dbReference type="Proteomes" id="UP001234989"/>
    </source>
</evidence>
<reference evidence="1" key="1">
    <citation type="submission" date="2023-08" db="EMBL/GenBank/DDBJ databases">
        <title>A de novo genome assembly of Solanum verrucosum Schlechtendal, a Mexican diploid species geographically isolated from the other diploid A-genome species in potato relatives.</title>
        <authorList>
            <person name="Hosaka K."/>
        </authorList>
    </citation>
    <scope>NUCLEOTIDE SEQUENCE</scope>
    <source>
        <tissue evidence="1">Young leaves</tissue>
    </source>
</reference>
<accession>A0AAF0T8R7</accession>
<sequence length="84" mass="8949">MKSCVVSALQHFVNFASARIVLDISSRFIDSVGELLLWILFSNSSSLLFIAKRLSTPPPISSASSTASCSPFSPLLYVAALIAS</sequence>